<organism evidence="2 3">
    <name type="scientific">Humibacillus xanthopallidus</name>
    <dbReference type="NCBI Taxonomy" id="412689"/>
    <lineage>
        <taxon>Bacteria</taxon>
        <taxon>Bacillati</taxon>
        <taxon>Actinomycetota</taxon>
        <taxon>Actinomycetes</taxon>
        <taxon>Micrococcales</taxon>
        <taxon>Intrasporangiaceae</taxon>
        <taxon>Humibacillus</taxon>
    </lineage>
</organism>
<dbReference type="OrthoDB" id="6620093at2"/>
<dbReference type="PANTHER" id="PTHR48050:SF13">
    <property type="entry name" value="STEROL 3-BETA-GLUCOSYLTRANSFERASE UGT80A2"/>
    <property type="match status" value="1"/>
</dbReference>
<dbReference type="InterPro" id="IPR010610">
    <property type="entry name" value="EryCIII-like_C"/>
</dbReference>
<reference evidence="2 3" key="1">
    <citation type="submission" date="2019-06" db="EMBL/GenBank/DDBJ databases">
        <title>Sequencing the genomes of 1000 actinobacteria strains.</title>
        <authorList>
            <person name="Klenk H.-P."/>
        </authorList>
    </citation>
    <scope>NUCLEOTIDE SEQUENCE [LARGE SCALE GENOMIC DNA]</scope>
    <source>
        <strain evidence="2 3">DSM 21776</strain>
    </source>
</reference>
<dbReference type="CDD" id="cd03784">
    <property type="entry name" value="GT1_Gtf-like"/>
    <property type="match status" value="1"/>
</dbReference>
<accession>A0A543PLS5</accession>
<evidence type="ECO:0000313" key="2">
    <source>
        <dbReference type="EMBL" id="TQN45037.1"/>
    </source>
</evidence>
<name>A0A543PLS5_9MICO</name>
<dbReference type="RefSeq" id="WP_141824317.1">
    <property type="nucleotide sequence ID" value="NZ_BAAAQC010000009.1"/>
</dbReference>
<protein>
    <submittedName>
        <fullName evidence="2">MGT family glycosyltransferase</fullName>
    </submittedName>
</protein>
<dbReference type="Pfam" id="PF06722">
    <property type="entry name" value="EryCIII-like_C"/>
    <property type="match status" value="1"/>
</dbReference>
<sequence length="431" mass="45737">MADVLVCASSIHGHVTPMLEVAAHLRDAGHAVRMTTGSRFVDRVSATGVEFVPLRGAADFDDTDLDRAFPGRADAKGIAKVKFDVSHLFIGTMRDQFDVVSAELRRRPADVVVFETTFMGVGPLLARPGPRPQLVGCGLIPLTLSSPHVPPFGPGIPYAAGTVARLRNRALSGLIRNVVMAPQQREAQKALADCVPGARLSGYFMDGVVHLDAFLQLSVKALDYPRPDLPPNVSYVGPVLPQARGQAELPDWWPELDGSRPVVLVTQGTLDIMDLDRLLGPSLRGLSDEDVIVVAVTGGPPVEQLGPLPANVRAARFIPFDLLMPLVSVMVTNGGFGGVHQALAHDVPLVVGGDTEEKAEIAARVDWAGVGVNLRTGTPAPEKVRDAVRSVLGHAAYRDRARLVGADIRRSDALGRVAAEVDARSAGGAQP</sequence>
<dbReference type="InterPro" id="IPR002213">
    <property type="entry name" value="UDP_glucos_trans"/>
</dbReference>
<dbReference type="Proteomes" id="UP000320085">
    <property type="component" value="Unassembled WGS sequence"/>
</dbReference>
<proteinExistence type="predicted"/>
<dbReference type="GO" id="GO:0016758">
    <property type="term" value="F:hexosyltransferase activity"/>
    <property type="evidence" value="ECO:0007669"/>
    <property type="project" value="UniProtKB-ARBA"/>
</dbReference>
<dbReference type="InterPro" id="IPR050426">
    <property type="entry name" value="Glycosyltransferase_28"/>
</dbReference>
<dbReference type="AlphaFoldDB" id="A0A543PLS5"/>
<dbReference type="EMBL" id="VFQF01000003">
    <property type="protein sequence ID" value="TQN45037.1"/>
    <property type="molecule type" value="Genomic_DNA"/>
</dbReference>
<feature type="domain" description="Erythromycin biosynthesis protein CIII-like C-terminal" evidence="1">
    <location>
        <begin position="293"/>
        <end position="407"/>
    </location>
</feature>
<dbReference type="GO" id="GO:0008194">
    <property type="term" value="F:UDP-glycosyltransferase activity"/>
    <property type="evidence" value="ECO:0007669"/>
    <property type="project" value="InterPro"/>
</dbReference>
<dbReference type="PANTHER" id="PTHR48050">
    <property type="entry name" value="STEROL 3-BETA-GLUCOSYLTRANSFERASE"/>
    <property type="match status" value="1"/>
</dbReference>
<evidence type="ECO:0000259" key="1">
    <source>
        <dbReference type="Pfam" id="PF06722"/>
    </source>
</evidence>
<dbReference type="GO" id="GO:0017000">
    <property type="term" value="P:antibiotic biosynthetic process"/>
    <property type="evidence" value="ECO:0007669"/>
    <property type="project" value="UniProtKB-ARBA"/>
</dbReference>
<dbReference type="FunFam" id="3.40.50.2000:FF:000072">
    <property type="entry name" value="Glycosyl transferase"/>
    <property type="match status" value="1"/>
</dbReference>
<keyword evidence="2" id="KW-0808">Transferase</keyword>
<comment type="caution">
    <text evidence="2">The sequence shown here is derived from an EMBL/GenBank/DDBJ whole genome shotgun (WGS) entry which is preliminary data.</text>
</comment>
<gene>
    <name evidence="2" type="ORF">FHX52_4262</name>
</gene>
<dbReference type="SUPFAM" id="SSF53756">
    <property type="entry name" value="UDP-Glycosyltransferase/glycogen phosphorylase"/>
    <property type="match status" value="1"/>
</dbReference>
<dbReference type="Gene3D" id="3.40.50.2000">
    <property type="entry name" value="Glycogen Phosphorylase B"/>
    <property type="match status" value="2"/>
</dbReference>
<evidence type="ECO:0000313" key="3">
    <source>
        <dbReference type="Proteomes" id="UP000320085"/>
    </source>
</evidence>